<dbReference type="Proteomes" id="UP001283361">
    <property type="component" value="Unassembled WGS sequence"/>
</dbReference>
<comment type="caution">
    <text evidence="2">The sequence shown here is derived from an EMBL/GenBank/DDBJ whole genome shotgun (WGS) entry which is preliminary data.</text>
</comment>
<evidence type="ECO:0000313" key="2">
    <source>
        <dbReference type="EMBL" id="KAK3776460.1"/>
    </source>
</evidence>
<organism evidence="2 3">
    <name type="scientific">Elysia crispata</name>
    <name type="common">lettuce slug</name>
    <dbReference type="NCBI Taxonomy" id="231223"/>
    <lineage>
        <taxon>Eukaryota</taxon>
        <taxon>Metazoa</taxon>
        <taxon>Spiralia</taxon>
        <taxon>Lophotrochozoa</taxon>
        <taxon>Mollusca</taxon>
        <taxon>Gastropoda</taxon>
        <taxon>Heterobranchia</taxon>
        <taxon>Euthyneura</taxon>
        <taxon>Panpulmonata</taxon>
        <taxon>Sacoglossa</taxon>
        <taxon>Placobranchoidea</taxon>
        <taxon>Plakobranchidae</taxon>
        <taxon>Elysia</taxon>
    </lineage>
</organism>
<feature type="region of interest" description="Disordered" evidence="1">
    <location>
        <begin position="230"/>
        <end position="267"/>
    </location>
</feature>
<evidence type="ECO:0000256" key="1">
    <source>
        <dbReference type="SAM" id="MobiDB-lite"/>
    </source>
</evidence>
<sequence>MWSGMRVGERGRCTRQPMHVRVVTHLTPHTIYYSSEARGLVGSPDNSDGQEVDVQCASKRMGHFKVDIVPYRYSLPATRPACVLHKCCDMKLSTFLCPSLSPLLAPLSFINCSRKFSGNWTAAPLFMAYANSIKSQDHANLHFNGSIVGNDIRAFYLGPVKLPGLCLLAHPVPLLSCAMRPDDANPVVLEAPLTHQNEGLRLHKIHDLLITSPMKGGADKDIINYHRSRSTELLPPHQSESTSNDKDKARQGGGVTTAISNQTAKGD</sequence>
<feature type="compositionally biased region" description="Polar residues" evidence="1">
    <location>
        <begin position="257"/>
        <end position="267"/>
    </location>
</feature>
<protein>
    <submittedName>
        <fullName evidence="2">Uncharacterized protein</fullName>
    </submittedName>
</protein>
<gene>
    <name evidence="2" type="ORF">RRG08_023812</name>
</gene>
<reference evidence="2" key="1">
    <citation type="journal article" date="2023" name="G3 (Bethesda)">
        <title>A reference genome for the long-term kleptoplast-retaining sea slug Elysia crispata morphotype clarki.</title>
        <authorList>
            <person name="Eastman K.E."/>
            <person name="Pendleton A.L."/>
            <person name="Shaikh M.A."/>
            <person name="Suttiyut T."/>
            <person name="Ogas R."/>
            <person name="Tomko P."/>
            <person name="Gavelis G."/>
            <person name="Widhalm J.R."/>
            <person name="Wisecaver J.H."/>
        </authorList>
    </citation>
    <scope>NUCLEOTIDE SEQUENCE</scope>
    <source>
        <strain evidence="2">ECLA1</strain>
    </source>
</reference>
<dbReference type="AlphaFoldDB" id="A0AAE1DNL2"/>
<keyword evidence="3" id="KW-1185">Reference proteome</keyword>
<name>A0AAE1DNL2_9GAST</name>
<dbReference type="EMBL" id="JAWDGP010003216">
    <property type="protein sequence ID" value="KAK3776460.1"/>
    <property type="molecule type" value="Genomic_DNA"/>
</dbReference>
<evidence type="ECO:0000313" key="3">
    <source>
        <dbReference type="Proteomes" id="UP001283361"/>
    </source>
</evidence>
<accession>A0AAE1DNL2</accession>
<proteinExistence type="predicted"/>